<evidence type="ECO:0000313" key="2">
    <source>
        <dbReference type="EMBL" id="KAK6314410.1"/>
    </source>
</evidence>
<accession>A0AAN8LXR0</accession>
<dbReference type="AlphaFoldDB" id="A0AAN8LXR0"/>
<sequence>KLLELLRTFPVFLRLSCFPSPPSLSPSLSPSPSFFLSLSLSLCTSQQSGRKTTSNRRGDPVCALVLTISQVFPLCFVSAVVLFVLGCQSFHSDGVVPGRV</sequence>
<feature type="transmembrane region" description="Helical" evidence="1">
    <location>
        <begin position="61"/>
        <end position="85"/>
    </location>
</feature>
<organism evidence="2 3">
    <name type="scientific">Coregonus suidteri</name>
    <dbReference type="NCBI Taxonomy" id="861788"/>
    <lineage>
        <taxon>Eukaryota</taxon>
        <taxon>Metazoa</taxon>
        <taxon>Chordata</taxon>
        <taxon>Craniata</taxon>
        <taxon>Vertebrata</taxon>
        <taxon>Euteleostomi</taxon>
        <taxon>Actinopterygii</taxon>
        <taxon>Neopterygii</taxon>
        <taxon>Teleostei</taxon>
        <taxon>Protacanthopterygii</taxon>
        <taxon>Salmoniformes</taxon>
        <taxon>Salmonidae</taxon>
        <taxon>Coregoninae</taxon>
        <taxon>Coregonus</taxon>
    </lineage>
</organism>
<keyword evidence="3" id="KW-1185">Reference proteome</keyword>
<dbReference type="Proteomes" id="UP001356427">
    <property type="component" value="Unassembled WGS sequence"/>
</dbReference>
<name>A0AAN8LXR0_9TELE</name>
<keyword evidence="1" id="KW-1133">Transmembrane helix</keyword>
<keyword evidence="1" id="KW-0472">Membrane</keyword>
<proteinExistence type="predicted"/>
<feature type="non-terminal residue" evidence="2">
    <location>
        <position position="1"/>
    </location>
</feature>
<dbReference type="EMBL" id="JAGTTL010000013">
    <property type="protein sequence ID" value="KAK6314410.1"/>
    <property type="molecule type" value="Genomic_DNA"/>
</dbReference>
<protein>
    <submittedName>
        <fullName evidence="2">Uncharacterized protein</fullName>
    </submittedName>
</protein>
<evidence type="ECO:0000256" key="1">
    <source>
        <dbReference type="SAM" id="Phobius"/>
    </source>
</evidence>
<evidence type="ECO:0000313" key="3">
    <source>
        <dbReference type="Proteomes" id="UP001356427"/>
    </source>
</evidence>
<keyword evidence="1" id="KW-0812">Transmembrane</keyword>
<comment type="caution">
    <text evidence="2">The sequence shown here is derived from an EMBL/GenBank/DDBJ whole genome shotgun (WGS) entry which is preliminary data.</text>
</comment>
<gene>
    <name evidence="2" type="ORF">J4Q44_G00158690</name>
</gene>
<reference evidence="2 3" key="1">
    <citation type="submission" date="2021-04" db="EMBL/GenBank/DDBJ databases">
        <authorList>
            <person name="De Guttry C."/>
            <person name="Zahm M."/>
            <person name="Klopp C."/>
            <person name="Cabau C."/>
            <person name="Louis A."/>
            <person name="Berthelot C."/>
            <person name="Parey E."/>
            <person name="Roest Crollius H."/>
            <person name="Montfort J."/>
            <person name="Robinson-Rechavi M."/>
            <person name="Bucao C."/>
            <person name="Bouchez O."/>
            <person name="Gislard M."/>
            <person name="Lluch J."/>
            <person name="Milhes M."/>
            <person name="Lampietro C."/>
            <person name="Lopez Roques C."/>
            <person name="Donnadieu C."/>
            <person name="Braasch I."/>
            <person name="Desvignes T."/>
            <person name="Postlethwait J."/>
            <person name="Bobe J."/>
            <person name="Wedekind C."/>
            <person name="Guiguen Y."/>
        </authorList>
    </citation>
    <scope>NUCLEOTIDE SEQUENCE [LARGE SCALE GENOMIC DNA]</scope>
    <source>
        <strain evidence="2">Cs_M1</strain>
        <tissue evidence="2">Blood</tissue>
    </source>
</reference>